<keyword evidence="3" id="KW-1185">Reference proteome</keyword>
<dbReference type="Proteomes" id="UP000054324">
    <property type="component" value="Unassembled WGS sequence"/>
</dbReference>
<feature type="compositionally biased region" description="Basic and acidic residues" evidence="1">
    <location>
        <begin position="786"/>
        <end position="796"/>
    </location>
</feature>
<feature type="region of interest" description="Disordered" evidence="1">
    <location>
        <begin position="362"/>
        <end position="388"/>
    </location>
</feature>
<feature type="compositionally biased region" description="Basic and acidic residues" evidence="1">
    <location>
        <begin position="456"/>
        <end position="465"/>
    </location>
</feature>
<dbReference type="KEGG" id="ovi:T265_01882"/>
<protein>
    <submittedName>
        <fullName evidence="2">Uncharacterized protein</fullName>
    </submittedName>
</protein>
<name>A0A075A110_OPIVI</name>
<dbReference type="AlphaFoldDB" id="A0A075A110"/>
<feature type="region of interest" description="Disordered" evidence="1">
    <location>
        <begin position="772"/>
        <end position="796"/>
    </location>
</feature>
<evidence type="ECO:0000313" key="2">
    <source>
        <dbReference type="EMBL" id="KER31947.1"/>
    </source>
</evidence>
<dbReference type="EMBL" id="KL596639">
    <property type="protein sequence ID" value="KER31947.1"/>
    <property type="molecule type" value="Genomic_DNA"/>
</dbReference>
<evidence type="ECO:0000256" key="1">
    <source>
        <dbReference type="SAM" id="MobiDB-lite"/>
    </source>
</evidence>
<dbReference type="CTD" id="20316070"/>
<feature type="region of interest" description="Disordered" evidence="1">
    <location>
        <begin position="104"/>
        <end position="129"/>
    </location>
</feature>
<feature type="compositionally biased region" description="Basic and acidic residues" evidence="1">
    <location>
        <begin position="419"/>
        <end position="436"/>
    </location>
</feature>
<evidence type="ECO:0000313" key="3">
    <source>
        <dbReference type="Proteomes" id="UP000054324"/>
    </source>
</evidence>
<sequence>MLNLSVLKEKVRNTKSHILEGIPLIGGVRTNKERSDQTAHLQRNLVKSSNLTTLADKEVMRSNKSYADHLRRTDSIPAAIRNSRESKHISFRGTKYDTVYVEQSSPSLQGSQSEDELVTKSGRESTVQAYSASNLKNSVRESGYSDHPQSSFSVARGVNKEEQIRLLEIRRAKLLSRIHELLTNVDQQGQLRSNAETAEQRELSKLHPVKEDLIVPRVASYWNAKSTQTEGRKLLKARRGLHVIQKPQPPGVPVHYTGGPGPQAKRGLVQNKVFEDKKSMLRMDKSTEIDEWNLEDEQYKCDGKDKSVQTQFLKPRQRRRFSDAVEITVRMLSQPNYTMKVVADGSGLRAVREDIKIESNRTSLAVGTEPEPEPRYKGLQSATTSEEGFRNKRVSSVIEVFLKQPSMRLDYAQSLQSSEEPKKVEGQYKDKEEHKSGNSILASSRKDNGEDFLDLSDQKRPEKSEVSVPEMHNLRSSLGTLVVSVDAQPSQLDKTAVGESRLGDREPTQDKNLASLSDDFGPTSEHAKRTELEFPDYKQFENSEYTIPVDHLLTQPHTEPVASYDFERLQGDRTKIGGLEQDGDGQLRQLEITRLVGDIEAVAKPVSHGEDIRFDRLGNNQPETKESLYSLGRAATPDGGAATELLESQLPKAETTDVYQLGQKDGDLLQEAEATSPTGSTIAEPKLEDRNQESVLASSERNVSDPGERAVSPELGLPSPSESSAMVHDSRSSEIERTASYEVGEDSDGMPREPGIVEQPDIEHSVQHLGTGPIPASNQTAPASIERNEGKIESDERSEVIASTADEPEYTTINAFLNCPTLNMMFSIWEQAQYLLLIKLHQRRLRGMSGKWNLKSGVK</sequence>
<gene>
    <name evidence="2" type="ORF">T265_01882</name>
</gene>
<dbReference type="OrthoDB" id="6265342at2759"/>
<proteinExistence type="predicted"/>
<dbReference type="GeneID" id="20316070"/>
<feature type="compositionally biased region" description="Low complexity" evidence="1">
    <location>
        <begin position="712"/>
        <end position="724"/>
    </location>
</feature>
<reference evidence="2 3" key="1">
    <citation type="submission" date="2013-11" db="EMBL/GenBank/DDBJ databases">
        <title>Opisthorchis viverrini - life in the bile duct.</title>
        <authorList>
            <person name="Young N.D."/>
            <person name="Nagarajan N."/>
            <person name="Lin S.J."/>
            <person name="Korhonen P.K."/>
            <person name="Jex A.R."/>
            <person name="Hall R.S."/>
            <person name="Safavi-Hemami H."/>
            <person name="Kaewkong W."/>
            <person name="Bertrand D."/>
            <person name="Gao S."/>
            <person name="Seet Q."/>
            <person name="Wongkham S."/>
            <person name="Teh B.T."/>
            <person name="Wongkham C."/>
            <person name="Intapan P.M."/>
            <person name="Maleewong W."/>
            <person name="Yang X."/>
            <person name="Hu M."/>
            <person name="Wang Z."/>
            <person name="Hofmann A."/>
            <person name="Sternberg P.W."/>
            <person name="Tan P."/>
            <person name="Wang J."/>
            <person name="Gasser R.B."/>
        </authorList>
    </citation>
    <scope>NUCLEOTIDE SEQUENCE [LARGE SCALE GENOMIC DNA]</scope>
</reference>
<feature type="compositionally biased region" description="Basic and acidic residues" evidence="1">
    <location>
        <begin position="728"/>
        <end position="739"/>
    </location>
</feature>
<organism evidence="2 3">
    <name type="scientific">Opisthorchis viverrini</name>
    <name type="common">Southeast Asian liver fluke</name>
    <dbReference type="NCBI Taxonomy" id="6198"/>
    <lineage>
        <taxon>Eukaryota</taxon>
        <taxon>Metazoa</taxon>
        <taxon>Spiralia</taxon>
        <taxon>Lophotrochozoa</taxon>
        <taxon>Platyhelminthes</taxon>
        <taxon>Trematoda</taxon>
        <taxon>Digenea</taxon>
        <taxon>Opisthorchiida</taxon>
        <taxon>Opisthorchiata</taxon>
        <taxon>Opisthorchiidae</taxon>
        <taxon>Opisthorchis</taxon>
    </lineage>
</organism>
<feature type="region of interest" description="Disordered" evidence="1">
    <location>
        <begin position="672"/>
        <end position="755"/>
    </location>
</feature>
<feature type="region of interest" description="Disordered" evidence="1">
    <location>
        <begin position="413"/>
        <end position="472"/>
    </location>
</feature>
<dbReference type="RefSeq" id="XP_009164272.1">
    <property type="nucleotide sequence ID" value="XM_009166008.1"/>
</dbReference>
<feature type="region of interest" description="Disordered" evidence="1">
    <location>
        <begin position="492"/>
        <end position="529"/>
    </location>
</feature>
<accession>A0A075A110</accession>